<name>A0ABR4B0R1_9LECA</name>
<feature type="compositionally biased region" description="Low complexity" evidence="4">
    <location>
        <begin position="751"/>
        <end position="762"/>
    </location>
</feature>
<comment type="cofactor">
    <cofactor evidence="3">
        <name>a divalent metal cation</name>
        <dbReference type="ChEBI" id="CHEBI:60240"/>
    </cofactor>
    <text evidence="3">Binds 2 divalent metal cations per subunit. Site 1 may preferentially bind zinc ions, while site 2 has a preference for magnesium and/or manganese ions.</text>
</comment>
<evidence type="ECO:0000256" key="2">
    <source>
        <dbReference type="ARBA" id="ARBA00022801"/>
    </source>
</evidence>
<dbReference type="EC" id="3.1.4.-" evidence="3"/>
<feature type="compositionally biased region" description="Polar residues" evidence="4">
    <location>
        <begin position="764"/>
        <end position="807"/>
    </location>
</feature>
<evidence type="ECO:0000259" key="5">
    <source>
        <dbReference type="PROSITE" id="PS51845"/>
    </source>
</evidence>
<dbReference type="InterPro" id="IPR003607">
    <property type="entry name" value="HD/PDEase_dom"/>
</dbReference>
<feature type="compositionally biased region" description="Polar residues" evidence="4">
    <location>
        <begin position="668"/>
        <end position="680"/>
    </location>
</feature>
<dbReference type="InterPro" id="IPR023174">
    <property type="entry name" value="PDEase_CS"/>
</dbReference>
<dbReference type="PANTHER" id="PTHR11347">
    <property type="entry name" value="CYCLIC NUCLEOTIDE PHOSPHODIESTERASE"/>
    <property type="match status" value="1"/>
</dbReference>
<evidence type="ECO:0000313" key="6">
    <source>
        <dbReference type="EMBL" id="KAL2051310.1"/>
    </source>
</evidence>
<comment type="caution">
    <text evidence="6">The sequence shown here is derived from an EMBL/GenBank/DDBJ whole genome shotgun (WGS) entry which is preliminary data.</text>
</comment>
<dbReference type="Proteomes" id="UP001590951">
    <property type="component" value="Unassembled WGS sequence"/>
</dbReference>
<organism evidence="6 7">
    <name type="scientific">Lepraria finkii</name>
    <dbReference type="NCBI Taxonomy" id="1340010"/>
    <lineage>
        <taxon>Eukaryota</taxon>
        <taxon>Fungi</taxon>
        <taxon>Dikarya</taxon>
        <taxon>Ascomycota</taxon>
        <taxon>Pezizomycotina</taxon>
        <taxon>Lecanoromycetes</taxon>
        <taxon>OSLEUM clade</taxon>
        <taxon>Lecanoromycetidae</taxon>
        <taxon>Lecanorales</taxon>
        <taxon>Lecanorineae</taxon>
        <taxon>Stereocaulaceae</taxon>
        <taxon>Lepraria</taxon>
    </lineage>
</organism>
<accession>A0ABR4B0R1</accession>
<protein>
    <recommendedName>
        <fullName evidence="3">Phosphodiesterase</fullName>
        <ecNumber evidence="3">3.1.4.-</ecNumber>
    </recommendedName>
</protein>
<feature type="compositionally biased region" description="Polar residues" evidence="4">
    <location>
        <begin position="819"/>
        <end position="830"/>
    </location>
</feature>
<dbReference type="EMBL" id="JBHFEH010000036">
    <property type="protein sequence ID" value="KAL2051310.1"/>
    <property type="molecule type" value="Genomic_DNA"/>
</dbReference>
<dbReference type="PROSITE" id="PS00126">
    <property type="entry name" value="PDEASE_I_1"/>
    <property type="match status" value="1"/>
</dbReference>
<gene>
    <name evidence="6" type="ORF">ABVK25_008362</name>
</gene>
<dbReference type="CDD" id="cd00077">
    <property type="entry name" value="HDc"/>
    <property type="match status" value="1"/>
</dbReference>
<feature type="region of interest" description="Disordered" evidence="4">
    <location>
        <begin position="654"/>
        <end position="936"/>
    </location>
</feature>
<dbReference type="PROSITE" id="PS51845">
    <property type="entry name" value="PDEASE_I_2"/>
    <property type="match status" value="1"/>
</dbReference>
<feature type="domain" description="PDEase" evidence="5">
    <location>
        <begin position="298"/>
        <end position="646"/>
    </location>
</feature>
<dbReference type="SUPFAM" id="SSF109604">
    <property type="entry name" value="HD-domain/PDEase-like"/>
    <property type="match status" value="1"/>
</dbReference>
<evidence type="ECO:0000256" key="4">
    <source>
        <dbReference type="SAM" id="MobiDB-lite"/>
    </source>
</evidence>
<dbReference type="InterPro" id="IPR036971">
    <property type="entry name" value="PDEase_catalytic_dom_sf"/>
</dbReference>
<reference evidence="6 7" key="1">
    <citation type="submission" date="2024-09" db="EMBL/GenBank/DDBJ databases">
        <title>Rethinking Asexuality: The Enigmatic Case of Functional Sexual Genes in Lepraria (Stereocaulaceae).</title>
        <authorList>
            <person name="Doellman M."/>
            <person name="Sun Y."/>
            <person name="Barcenas-Pena A."/>
            <person name="Lumbsch H.T."/>
            <person name="Grewe F."/>
        </authorList>
    </citation>
    <scope>NUCLEOTIDE SEQUENCE [LARGE SCALE GENOMIC DNA]</scope>
    <source>
        <strain evidence="6 7">Grewe 0041</strain>
    </source>
</reference>
<feature type="region of interest" description="Disordered" evidence="4">
    <location>
        <begin position="105"/>
        <end position="124"/>
    </location>
</feature>
<comment type="similarity">
    <text evidence="3">Belongs to the cyclic nucleotide phosphodiesterase family.</text>
</comment>
<dbReference type="SMART" id="SM00471">
    <property type="entry name" value="HDc"/>
    <property type="match status" value="1"/>
</dbReference>
<evidence type="ECO:0000256" key="3">
    <source>
        <dbReference type="RuleBase" id="RU363067"/>
    </source>
</evidence>
<keyword evidence="7" id="KW-1185">Reference proteome</keyword>
<sequence length="1004" mass="110129">MEYADYHIVYVDSRVSRDLDGKLIQNSESSQSNIHSGDSWEDRNPGCLNIILGEIEEVRSNLRSLLSVFSGVHTCTSGDTCMEKVNHLDSLNSNIQPVLVVLGTPADGESDAQPNEHPTKSSTNFSDMYGLTLIQHISTEVCNSSLSKLVVPVAMIYSAEPESAASNAHHNACISRPLSGGVPVFGSKSSSPRRAYGKIPSADPDRILKCVDIGAMDVLTSPLQEDRLRGLTVHAYRAHKEASRERAKFLEQRRLRKRSWLGNSNDKPYAYLREAMVSELMEGICNPDEFQQAIDIAVLPSLAPKRETELIKAIGSWGFSGHDYSEVELVHAACLMLQHALRIPELDKWRLSTVDLKRFLMASRAAYNGFVNYHNFRHVVDVMQAIFYFLVQLGTLPPYPADSAPLETEKKTAPIAALLKPFDALTLLITAIGHDVGHPGVNNAFLVALNAPLAQLYNDKSVLEAFHCAAYSQILRRYWKAAFEDIPMRGLMINSILATDMGMHFNYMKELSNLQEKLHHNGCTDGWSPQVLDEYRVLVCALLVKCADISNVARPFDVATNWANILQLEFANQGVMEKDVGIPTTLFGGPPELDNIIKLGNSQNNFMNIFARPLFEAVTDVLPTMVFAVNEMKANQEIWTKKVKLEMTKEEVRRMKKQIPSEALLSPRSGSPNRSASQPELSHPEGLPASQPLESSPPAQAMQVSEESRRASASSIPPHLGSYEGGPQHYDTSRRSSLGPPLSRVESTPDSASFSRRSSGASPVASTPHTTTTTRKFNNILPSQLQLGSSLDSRSQTTPSGTLSENRMPNGRVSEDTLSRTPFSGGAMSTESRRRDSGGSGIGDNTSRRASKSNDADNLPSNHSSANGAAGRPIRLAHHRSSSGAHTNNTSGSQITPYSPTETQATSVLTFDSDDKSSQGRVNSWNSTDRKGMPAVVNMDRPGNAHQFESMTSLYGAKDVDIGTSVMANGCLRESNGHHRVVGRKSSRFNFNFWKKKKGHEASP</sequence>
<proteinExistence type="inferred from homology"/>
<evidence type="ECO:0000256" key="1">
    <source>
        <dbReference type="ARBA" id="ARBA00022723"/>
    </source>
</evidence>
<evidence type="ECO:0000313" key="7">
    <source>
        <dbReference type="Proteomes" id="UP001590951"/>
    </source>
</evidence>
<dbReference type="Pfam" id="PF00233">
    <property type="entry name" value="PDEase_I"/>
    <property type="match status" value="1"/>
</dbReference>
<dbReference type="InterPro" id="IPR002073">
    <property type="entry name" value="PDEase_catalytic_dom"/>
</dbReference>
<keyword evidence="1 3" id="KW-0479">Metal-binding</keyword>
<feature type="compositionally biased region" description="Polar residues" evidence="4">
    <location>
        <begin position="882"/>
        <end position="910"/>
    </location>
</feature>
<dbReference type="Gene3D" id="1.10.1300.10">
    <property type="entry name" value="3'5'-cyclic nucleotide phosphodiesterase, catalytic domain"/>
    <property type="match status" value="1"/>
</dbReference>
<keyword evidence="2 3" id="KW-0378">Hydrolase</keyword>
<feature type="compositionally biased region" description="Low complexity" evidence="4">
    <location>
        <begin position="735"/>
        <end position="744"/>
    </location>
</feature>